<dbReference type="AlphaFoldDB" id="A0AAN9THG7"/>
<dbReference type="EMBL" id="JBBCAQ010000023">
    <property type="protein sequence ID" value="KAK7588254.1"/>
    <property type="molecule type" value="Genomic_DNA"/>
</dbReference>
<dbReference type="PANTHER" id="PTHR13420">
    <property type="entry name" value="UPF0235 PROTEIN C15ORF40"/>
    <property type="match status" value="1"/>
</dbReference>
<comment type="similarity">
    <text evidence="1">Belongs to the UPF0235 family.</text>
</comment>
<dbReference type="GO" id="GO:0005737">
    <property type="term" value="C:cytoplasm"/>
    <property type="evidence" value="ECO:0007669"/>
    <property type="project" value="TreeGrafter"/>
</dbReference>
<keyword evidence="4" id="KW-1185">Reference proteome</keyword>
<feature type="compositionally biased region" description="Polar residues" evidence="2">
    <location>
        <begin position="9"/>
        <end position="25"/>
    </location>
</feature>
<dbReference type="SMART" id="SM01152">
    <property type="entry name" value="DUF167"/>
    <property type="match status" value="1"/>
</dbReference>
<dbReference type="NCBIfam" id="TIGR00251">
    <property type="entry name" value="DUF167 family protein"/>
    <property type="match status" value="1"/>
</dbReference>
<proteinExistence type="inferred from homology"/>
<comment type="caution">
    <text evidence="3">The sequence shown here is derived from an EMBL/GenBank/DDBJ whole genome shotgun (WGS) entry which is preliminary data.</text>
</comment>
<dbReference type="Pfam" id="PF02594">
    <property type="entry name" value="DUF167"/>
    <property type="match status" value="1"/>
</dbReference>
<gene>
    <name evidence="3" type="ORF">V9T40_005499</name>
</gene>
<name>A0AAN9THG7_9HEMI</name>
<dbReference type="InterPro" id="IPR036591">
    <property type="entry name" value="YggU-like_sf"/>
</dbReference>
<accession>A0AAN9THG7</accession>
<dbReference type="PANTHER" id="PTHR13420:SF7">
    <property type="entry name" value="UPF0235 PROTEIN C15ORF40"/>
    <property type="match status" value="1"/>
</dbReference>
<dbReference type="Gene3D" id="3.30.1200.10">
    <property type="entry name" value="YggU-like"/>
    <property type="match status" value="1"/>
</dbReference>
<dbReference type="InterPro" id="IPR003746">
    <property type="entry name" value="DUF167"/>
</dbReference>
<dbReference type="SUPFAM" id="SSF69786">
    <property type="entry name" value="YggU-like"/>
    <property type="match status" value="1"/>
</dbReference>
<sequence length="126" mass="13498">MPKKAKKTVNVTHQSNSLPETPSDTSIYLDKNGNIVLKISAKPGAKSNGITGINEEGIGVQINAPPVDGEANTELVKFLSSVLGVRKSDLSLEKGSKSRQKTVILERGSNTIDTVKDKLKTVIDQK</sequence>
<organism evidence="3 4">
    <name type="scientific">Parthenolecanium corni</name>
    <dbReference type="NCBI Taxonomy" id="536013"/>
    <lineage>
        <taxon>Eukaryota</taxon>
        <taxon>Metazoa</taxon>
        <taxon>Ecdysozoa</taxon>
        <taxon>Arthropoda</taxon>
        <taxon>Hexapoda</taxon>
        <taxon>Insecta</taxon>
        <taxon>Pterygota</taxon>
        <taxon>Neoptera</taxon>
        <taxon>Paraneoptera</taxon>
        <taxon>Hemiptera</taxon>
        <taxon>Sternorrhyncha</taxon>
        <taxon>Coccoidea</taxon>
        <taxon>Coccidae</taxon>
        <taxon>Parthenolecanium</taxon>
    </lineage>
</organism>
<reference evidence="3 4" key="1">
    <citation type="submission" date="2024-03" db="EMBL/GenBank/DDBJ databases">
        <title>Adaptation during the transition from Ophiocordyceps entomopathogen to insect associate is accompanied by gene loss and intensified selection.</title>
        <authorList>
            <person name="Ward C.M."/>
            <person name="Onetto C.A."/>
            <person name="Borneman A.R."/>
        </authorList>
    </citation>
    <scope>NUCLEOTIDE SEQUENCE [LARGE SCALE GENOMIC DNA]</scope>
    <source>
        <strain evidence="3">AWRI1</strain>
        <tissue evidence="3">Single Adult Female</tissue>
    </source>
</reference>
<evidence type="ECO:0000313" key="3">
    <source>
        <dbReference type="EMBL" id="KAK7588254.1"/>
    </source>
</evidence>
<dbReference type="HAMAP" id="MF_00634">
    <property type="entry name" value="UPF0235"/>
    <property type="match status" value="1"/>
</dbReference>
<evidence type="ECO:0000256" key="2">
    <source>
        <dbReference type="SAM" id="MobiDB-lite"/>
    </source>
</evidence>
<feature type="region of interest" description="Disordered" evidence="2">
    <location>
        <begin position="1"/>
        <end position="25"/>
    </location>
</feature>
<dbReference type="Proteomes" id="UP001367676">
    <property type="component" value="Unassembled WGS sequence"/>
</dbReference>
<protein>
    <submittedName>
        <fullName evidence="3">Uncharacterized protein</fullName>
    </submittedName>
</protein>
<evidence type="ECO:0000256" key="1">
    <source>
        <dbReference type="ARBA" id="ARBA00010364"/>
    </source>
</evidence>
<evidence type="ECO:0000313" key="4">
    <source>
        <dbReference type="Proteomes" id="UP001367676"/>
    </source>
</evidence>